<organism evidence="1 2">
    <name type="scientific">Naganishia cerealis</name>
    <dbReference type="NCBI Taxonomy" id="610337"/>
    <lineage>
        <taxon>Eukaryota</taxon>
        <taxon>Fungi</taxon>
        <taxon>Dikarya</taxon>
        <taxon>Basidiomycota</taxon>
        <taxon>Agaricomycotina</taxon>
        <taxon>Tremellomycetes</taxon>
        <taxon>Filobasidiales</taxon>
        <taxon>Filobasidiaceae</taxon>
        <taxon>Naganishia</taxon>
    </lineage>
</organism>
<gene>
    <name evidence="1" type="ORF">QFC19_006331</name>
</gene>
<dbReference type="Proteomes" id="UP001241377">
    <property type="component" value="Unassembled WGS sequence"/>
</dbReference>
<comment type="caution">
    <text evidence="1">The sequence shown here is derived from an EMBL/GenBank/DDBJ whole genome shotgun (WGS) entry which is preliminary data.</text>
</comment>
<protein>
    <submittedName>
        <fullName evidence="1">Uncharacterized protein</fullName>
    </submittedName>
</protein>
<proteinExistence type="predicted"/>
<evidence type="ECO:0000313" key="1">
    <source>
        <dbReference type="EMBL" id="KAJ9098464.1"/>
    </source>
</evidence>
<sequence>MEQRSKPYKPIDVAPESALMTIVKPRNELPHAKTITEEHPNVDIDPDVTLVVLHDSLEIPPMALTKPRRNVGPQGHNGLRSIEAALGTRDFWRIGLGIGRPSGGKGRGDGVRDWGGSTEVEVDKVYLKDFEVHSFGTQDSDLSREMFIMACQA</sequence>
<reference evidence="1" key="1">
    <citation type="submission" date="2023-04" db="EMBL/GenBank/DDBJ databases">
        <title>Draft Genome sequencing of Naganishia species isolated from polar environments using Oxford Nanopore Technology.</title>
        <authorList>
            <person name="Leo P."/>
            <person name="Venkateswaran K."/>
        </authorList>
    </citation>
    <scope>NUCLEOTIDE SEQUENCE</scope>
    <source>
        <strain evidence="1">MNA-CCFEE 5261</strain>
    </source>
</reference>
<accession>A0ACC2VH32</accession>
<name>A0ACC2VH32_9TREE</name>
<keyword evidence="2" id="KW-1185">Reference proteome</keyword>
<dbReference type="EMBL" id="JASBWR010000076">
    <property type="protein sequence ID" value="KAJ9098464.1"/>
    <property type="molecule type" value="Genomic_DNA"/>
</dbReference>
<evidence type="ECO:0000313" key="2">
    <source>
        <dbReference type="Proteomes" id="UP001241377"/>
    </source>
</evidence>